<dbReference type="FunFam" id="1.25.40.20:FF:000001">
    <property type="entry name" value="Ankyrin-2 isoform 2"/>
    <property type="match status" value="1"/>
</dbReference>
<feature type="repeat" description="ANK" evidence="15">
    <location>
        <begin position="313"/>
        <end position="345"/>
    </location>
</feature>
<feature type="repeat" description="ANK" evidence="15">
    <location>
        <begin position="412"/>
        <end position="444"/>
    </location>
</feature>
<evidence type="ECO:0000256" key="16">
    <source>
        <dbReference type="SAM" id="MobiDB-lite"/>
    </source>
</evidence>
<evidence type="ECO:0000259" key="18">
    <source>
        <dbReference type="PROSITE" id="PS51145"/>
    </source>
</evidence>
<evidence type="ECO:0000256" key="11">
    <source>
        <dbReference type="ARBA" id="ARBA00023228"/>
    </source>
</evidence>
<keyword evidence="11" id="KW-0458">Lysosome</keyword>
<evidence type="ECO:0000313" key="20">
    <source>
        <dbReference type="RefSeq" id="XP_022452058.1"/>
    </source>
</evidence>
<keyword evidence="10" id="KW-0206">Cytoskeleton</keyword>
<feature type="region of interest" description="Disordered" evidence="16">
    <location>
        <begin position="1704"/>
        <end position="1775"/>
    </location>
</feature>
<feature type="repeat" description="ANK" evidence="15">
    <location>
        <begin position="577"/>
        <end position="609"/>
    </location>
</feature>
<feature type="compositionally biased region" description="Basic and acidic residues" evidence="16">
    <location>
        <begin position="1486"/>
        <end position="1496"/>
    </location>
</feature>
<dbReference type="Gene3D" id="2.60.220.30">
    <property type="match status" value="3"/>
</dbReference>
<dbReference type="PROSITE" id="PS50088">
    <property type="entry name" value="ANK_REPEAT"/>
    <property type="match status" value="20"/>
</dbReference>
<keyword evidence="8 15" id="KW-0040">ANK repeat</keyword>
<evidence type="ECO:0000256" key="8">
    <source>
        <dbReference type="ARBA" id="ARBA00023043"/>
    </source>
</evidence>
<feature type="repeat" description="ANK" evidence="15">
    <location>
        <begin position="775"/>
        <end position="807"/>
    </location>
</feature>
<dbReference type="PANTHER" id="PTHR24123:SF49">
    <property type="entry name" value="ANKYRIN-2-LIKE ISOFORM X1"/>
    <property type="match status" value="1"/>
</dbReference>
<dbReference type="SMART" id="SM00218">
    <property type="entry name" value="ZU5"/>
    <property type="match status" value="1"/>
</dbReference>
<dbReference type="Gene3D" id="2.60.40.2660">
    <property type="match status" value="1"/>
</dbReference>
<dbReference type="FunFam" id="2.60.220.30:FF:000005">
    <property type="entry name" value="Ankyrin-2 isoform 2"/>
    <property type="match status" value="1"/>
</dbReference>
<reference evidence="20" key="1">
    <citation type="submission" date="2025-08" db="UniProtKB">
        <authorList>
            <consortium name="RefSeq"/>
        </authorList>
    </citation>
    <scope>IDENTIFICATION</scope>
    <source>
        <tissue evidence="20">Blood</tissue>
    </source>
</reference>
<keyword evidence="19" id="KW-1185">Reference proteome</keyword>
<evidence type="ECO:0000256" key="9">
    <source>
        <dbReference type="ARBA" id="ARBA00023136"/>
    </source>
</evidence>
<dbReference type="InterPro" id="IPR051165">
    <property type="entry name" value="Multifunctional_ANK_Repeat"/>
</dbReference>
<dbReference type="PROSITE" id="PS50017">
    <property type="entry name" value="DEATH_DOMAIN"/>
    <property type="match status" value="1"/>
</dbReference>
<feature type="repeat" description="ANK" evidence="15">
    <location>
        <begin position="643"/>
        <end position="675"/>
    </location>
</feature>
<feature type="repeat" description="ANK" evidence="15">
    <location>
        <begin position="247"/>
        <end position="279"/>
    </location>
</feature>
<dbReference type="GO" id="GO:0045211">
    <property type="term" value="C:postsynaptic membrane"/>
    <property type="evidence" value="ECO:0007669"/>
    <property type="project" value="UniProtKB-SubCell"/>
</dbReference>
<feature type="compositionally biased region" description="Polar residues" evidence="16">
    <location>
        <begin position="1704"/>
        <end position="1713"/>
    </location>
</feature>
<feature type="repeat" description="ANK" evidence="15">
    <location>
        <begin position="709"/>
        <end position="741"/>
    </location>
</feature>
<dbReference type="FunFam" id="2.60.40.2660:FF:000001">
    <property type="entry name" value="Ankyrin-3 isoform 2"/>
    <property type="match status" value="1"/>
</dbReference>
<feature type="repeat" description="ANK" evidence="15">
    <location>
        <begin position="111"/>
        <end position="143"/>
    </location>
</feature>
<dbReference type="SMART" id="SM00248">
    <property type="entry name" value="ANK"/>
    <property type="match status" value="23"/>
</dbReference>
<dbReference type="Pfam" id="PF00791">
    <property type="entry name" value="ZU5"/>
    <property type="match status" value="3"/>
</dbReference>
<dbReference type="PANTHER" id="PTHR24123">
    <property type="entry name" value="ANKYRIN REPEAT-CONTAINING"/>
    <property type="match status" value="1"/>
</dbReference>
<feature type="repeat" description="ANK" evidence="15">
    <location>
        <begin position="280"/>
        <end position="312"/>
    </location>
</feature>
<feature type="compositionally biased region" description="Low complexity" evidence="16">
    <location>
        <begin position="1721"/>
        <end position="1732"/>
    </location>
</feature>
<evidence type="ECO:0000256" key="12">
    <source>
        <dbReference type="ARBA" id="ARBA00023257"/>
    </source>
</evidence>
<dbReference type="Gene3D" id="1.25.40.20">
    <property type="entry name" value="Ankyrin repeat-containing domain"/>
    <property type="match status" value="3"/>
</dbReference>
<evidence type="ECO:0000256" key="1">
    <source>
        <dbReference type="ARBA" id="ARBA00004245"/>
    </source>
</evidence>
<dbReference type="SMART" id="SM00005">
    <property type="entry name" value="DEATH"/>
    <property type="match status" value="1"/>
</dbReference>
<dbReference type="Pfam" id="PF13637">
    <property type="entry name" value="Ank_4"/>
    <property type="match status" value="1"/>
</dbReference>
<feature type="compositionally biased region" description="Basic and acidic residues" evidence="16">
    <location>
        <begin position="1760"/>
        <end position="1769"/>
    </location>
</feature>
<evidence type="ECO:0000256" key="13">
    <source>
        <dbReference type="ARBA" id="ARBA00024012"/>
    </source>
</evidence>
<feature type="repeat" description="ANK" evidence="15">
    <location>
        <begin position="511"/>
        <end position="543"/>
    </location>
</feature>
<dbReference type="InterPro" id="IPR011029">
    <property type="entry name" value="DEATH-like_dom_sf"/>
</dbReference>
<dbReference type="GO" id="GO:0005764">
    <property type="term" value="C:lysosome"/>
    <property type="evidence" value="ECO:0007669"/>
    <property type="project" value="UniProtKB-SubCell"/>
</dbReference>
<gene>
    <name evidence="20" type="primary">ANK2</name>
</gene>
<dbReference type="InterPro" id="IPR000906">
    <property type="entry name" value="ZU5_dom"/>
</dbReference>
<feature type="domain" description="Death" evidence="17">
    <location>
        <begin position="1498"/>
        <end position="1582"/>
    </location>
</feature>
<dbReference type="InterPro" id="IPR036770">
    <property type="entry name" value="Ankyrin_rpt-contain_sf"/>
</dbReference>
<feature type="repeat" description="ANK" evidence="15">
    <location>
        <begin position="742"/>
        <end position="774"/>
    </location>
</feature>
<organism evidence="19 20">
    <name type="scientific">Delphinapterus leucas</name>
    <name type="common">Beluga whale</name>
    <dbReference type="NCBI Taxonomy" id="9749"/>
    <lineage>
        <taxon>Eukaryota</taxon>
        <taxon>Metazoa</taxon>
        <taxon>Chordata</taxon>
        <taxon>Craniata</taxon>
        <taxon>Vertebrata</taxon>
        <taxon>Euteleostomi</taxon>
        <taxon>Mammalia</taxon>
        <taxon>Eutheria</taxon>
        <taxon>Laurasiatheria</taxon>
        <taxon>Artiodactyla</taxon>
        <taxon>Whippomorpha</taxon>
        <taxon>Cetacea</taxon>
        <taxon>Odontoceti</taxon>
        <taxon>Monodontidae</taxon>
        <taxon>Delphinapterus</taxon>
    </lineage>
</organism>
<dbReference type="InterPro" id="IPR002110">
    <property type="entry name" value="Ankyrin_rpt"/>
</dbReference>
<dbReference type="FunFam" id="1.10.533.10:FF:000002">
    <property type="entry name" value="Ankyrin-3 isoform 2"/>
    <property type="match status" value="1"/>
</dbReference>
<feature type="compositionally biased region" description="Basic and acidic residues" evidence="16">
    <location>
        <begin position="10"/>
        <end position="45"/>
    </location>
</feature>
<feature type="repeat" description="ANK" evidence="15">
    <location>
        <begin position="676"/>
        <end position="708"/>
    </location>
</feature>
<proteinExistence type="predicted"/>
<dbReference type="Pfam" id="PF17809">
    <property type="entry name" value="UPA_2"/>
    <property type="match status" value="1"/>
</dbReference>
<evidence type="ECO:0000256" key="7">
    <source>
        <dbReference type="ARBA" id="ARBA00023018"/>
    </source>
</evidence>
<evidence type="ECO:0000256" key="2">
    <source>
        <dbReference type="ARBA" id="ARBA00004371"/>
    </source>
</evidence>
<evidence type="ECO:0000256" key="5">
    <source>
        <dbReference type="ARBA" id="ARBA00022553"/>
    </source>
</evidence>
<dbReference type="PROSITE" id="PS51145">
    <property type="entry name" value="ZU5"/>
    <property type="match status" value="2"/>
</dbReference>
<dbReference type="RefSeq" id="XP_022452058.1">
    <property type="nucleotide sequence ID" value="XM_022596350.1"/>
</dbReference>
<keyword evidence="6" id="KW-0677">Repeat</keyword>
<accession>A0A2Y9Q990</accession>
<dbReference type="GO" id="GO:0007165">
    <property type="term" value="P:signal transduction"/>
    <property type="evidence" value="ECO:0007669"/>
    <property type="project" value="InterPro"/>
</dbReference>
<feature type="compositionally biased region" description="Basic and acidic residues" evidence="16">
    <location>
        <begin position="1622"/>
        <end position="1636"/>
    </location>
</feature>
<feature type="repeat" description="ANK" evidence="15">
    <location>
        <begin position="544"/>
        <end position="576"/>
    </location>
</feature>
<feature type="domain" description="ZU5" evidence="18">
    <location>
        <begin position="1172"/>
        <end position="1318"/>
    </location>
</feature>
<evidence type="ECO:0000256" key="14">
    <source>
        <dbReference type="ARBA" id="ARBA00034100"/>
    </source>
</evidence>
<keyword evidence="7" id="KW-0770">Synapse</keyword>
<dbReference type="Proteomes" id="UP000248483">
    <property type="component" value="Unplaced"/>
</dbReference>
<keyword evidence="4" id="KW-0963">Cytoplasm</keyword>
<dbReference type="FunFam" id="2.60.220.30:FF:000001">
    <property type="entry name" value="Ankyrin-3 isoform 2"/>
    <property type="match status" value="1"/>
</dbReference>
<feature type="repeat" description="ANK" evidence="15">
    <location>
        <begin position="346"/>
        <end position="378"/>
    </location>
</feature>
<feature type="region of interest" description="Disordered" evidence="16">
    <location>
        <begin position="1950"/>
        <end position="1977"/>
    </location>
</feature>
<dbReference type="PROSITE" id="PS50297">
    <property type="entry name" value="ANK_REP_REGION"/>
    <property type="match status" value="20"/>
</dbReference>
<feature type="repeat" description="ANK" evidence="15">
    <location>
        <begin position="610"/>
        <end position="642"/>
    </location>
</feature>
<feature type="compositionally biased region" description="Polar residues" evidence="16">
    <location>
        <begin position="1911"/>
        <end position="1927"/>
    </location>
</feature>
<evidence type="ECO:0000256" key="15">
    <source>
        <dbReference type="PROSITE-ProRule" id="PRU00023"/>
    </source>
</evidence>
<keyword evidence="5" id="KW-0597">Phosphoprotein</keyword>
<dbReference type="InterPro" id="IPR040745">
    <property type="entry name" value="Ankyrin_UPA"/>
</dbReference>
<dbReference type="FunFam" id="1.25.40.20:FF:000003">
    <property type="entry name" value="Ankyrin, isoform B"/>
    <property type="match status" value="1"/>
</dbReference>
<keyword evidence="12" id="KW-0628">Postsynaptic cell membrane</keyword>
<feature type="repeat" description="ANK" evidence="15">
    <location>
        <begin position="379"/>
        <end position="411"/>
    </location>
</feature>
<dbReference type="SUPFAM" id="SSF47986">
    <property type="entry name" value="DEATH domain"/>
    <property type="match status" value="1"/>
</dbReference>
<dbReference type="GO" id="GO:0005856">
    <property type="term" value="C:cytoskeleton"/>
    <property type="evidence" value="ECO:0007669"/>
    <property type="project" value="UniProtKB-SubCell"/>
</dbReference>
<feature type="region of interest" description="Disordered" evidence="16">
    <location>
        <begin position="1871"/>
        <end position="1891"/>
    </location>
</feature>
<evidence type="ECO:0000256" key="4">
    <source>
        <dbReference type="ARBA" id="ARBA00022490"/>
    </source>
</evidence>
<keyword evidence="3" id="KW-1003">Cell membrane</keyword>
<feature type="compositionally biased region" description="Acidic residues" evidence="16">
    <location>
        <begin position="1475"/>
        <end position="1485"/>
    </location>
</feature>
<feature type="region of interest" description="Disordered" evidence="16">
    <location>
        <begin position="1908"/>
        <end position="1927"/>
    </location>
</feature>
<feature type="repeat" description="ANK" evidence="15">
    <location>
        <begin position="144"/>
        <end position="176"/>
    </location>
</feature>
<evidence type="ECO:0000259" key="17">
    <source>
        <dbReference type="PROSITE" id="PS50017"/>
    </source>
</evidence>
<keyword evidence="9" id="KW-0472">Membrane</keyword>
<sequence>MAHAAASVKKVREAELDEKEKNLERERKKQRKIPRERMERKRKSDSNASFLRAARAGNLDKVVEYLKGGIDINTCNQNGLNALHLAAKEGHVGLVHELLGRGSAVDSATKKGNTALHIASLAGQAEVVKVLVKEGANINAQSQNGFTPLYMAAQENHIDVVKYLLENGANQSTATEDGFTPLAVALQQGHNQAVAILLENDTKGKVRLPALHIAARKDDTKSAALLLQNDHNADVQSKMMVNRTTESGFTPLHIAAHYGNVNVATLLLNRGAAVDFTARNGITPLHVASKRGNTNMVKLLLDRGGQIDAKTRDGLTPLHCAARSGHDQVVELLLERGAPLLARTKNGLSPLHMAAQGDHVECVKHLLQHKAPVDDVTLDYLTALHVAAHCGHYRVTKLLLDKRANPNARALNGFTPLHIACKKNRIKVMELLVKYGASIQAITESGLTPIHVAAFMGHLNIVLLLLQNGASPDVTNIRGETALHMAARAGQVEVVRCLLRNGALVDARAREEQTPLHIASRLGKTEIVQLLLQHMAHPDAATTNGYTPLHISAREGQVDVASVLLEAGAAHSLATKKGFTPLHVAAKYGSLDVAKLLLQRRAAADSAGKNGLTPLHVAAHYDNQKVALLLLEKGASPHATAKNGYTPLHIAAKKNQMQIASTLLNYGAETNIVTKQGVTPLHLASQEGHTDMVTLLLDKGANIHMSTKSGLTSLHLAAQEDKVNVADILTKHGADKDAHTKLGYTPLIVACHYGNVKMVNFLLKQGANVNAKTKNGYTPLHQAAQQGHTHIINVLLPHGAKPNATTANGNTALAIAKRLGYISVVDTLKVVTEEVTTTTTTITEKHKLNVPETMTEVLDVSDEEGDDTMTGDGGEYLRPEDLKELGDDSLPSSQFLDGMNYLRYSLEGGRSDSTMPSSDRSHTLSHASYLRDSAMIDDTVVIPSHQVSTLAKEAERNSYRLSWGTENLDNVALSSSPIHSGFLVSFMVDARGGAMRGCRHNGLRIIIPPRKCTAPTRVTCRLVKRHRLATMPPMVEGEGLASRLIEVGPSGAQFLGKLHLPTAPPPLNEGESLVSRILQLGPPGTKFLGPVIVEIPHFAALRGKERELVVLRSENGDSWKEHYCEYTEDELNEILNGMDEVLDSPEDLEKKRICRIITRDFPQYFAVVSRIKQDSNLIGPEGGVLSSTVVPQVQAVFPEGALTKRIRVGLQAQPMHSELVKKILGNKATFSPIVTLEPRRRKFHKPITMTIPVPKASSDVMLNGFGGDAPTLRLLCSITGGTTPAQWEDITGTTPLTFVNECVSFTTNVSARFWLIDCRQIQESVTFASQVYREIICVPYMAKFVVFAKSHDPIEARLRCFCMTDDKVDKTLEQQENFAEVARSRDVEVLEGKPIYVDCFGNLVPLTKSGQHHIFSFFAFKENRLPLFVKVRDTTQEPCGRLSFMKEPKSTRGLVHQAICNLNITLPIYAKESESDQEQEEEIDMTSEKNQQDEQERIEERLAYIADHLGFSWTELARELDFTEEQIHQIRIENPNSLQDQSHALLKYWLERDGKHATDASLIDCLTKINRMDIVHLMETSTEPLQERISHSYAEIEQTITLDHSEGFSVLQEELCTAQHKQKQEQAASKEDESYDHPPIVSEEDISVGYSTFQDSISKTEGDGSATELLPQTHKEQVQQDFSGKMQDLPEESALEQQEYFVTTPGTEVSETQKAMAASGSPTKTPEEISSPTEEERPYLQTPTSSERGDSPIVQEPEEPPERREESSPRKTSLVIVESADDQPQAFERLDEDAAFQKELTEELGELEASSDEEAMLTTRVVRRRVIIQGDDMPDIPPETVTEEEYIDEQGHTVVKKVTRKIIRRYVSSDGTEKEEITMQGTPQDPINIEEGDGYSKVIKRLVLKSDTEQSEVTLSEPSILSSTSQFQAEPVEGRRVSKVVKTTVVHGERMEKHLGDSSLATDLPSAKDDFEEDNNE</sequence>
<dbReference type="GeneID" id="111186125"/>
<feature type="domain" description="ZU5" evidence="18">
    <location>
        <begin position="982"/>
        <end position="1170"/>
    </location>
</feature>
<feature type="region of interest" description="Disordered" evidence="16">
    <location>
        <begin position="1"/>
        <end position="49"/>
    </location>
</feature>
<name>A0A2Y9Q990_DELLE</name>
<evidence type="ECO:0000256" key="3">
    <source>
        <dbReference type="ARBA" id="ARBA00022475"/>
    </source>
</evidence>
<dbReference type="Gene3D" id="1.10.533.10">
    <property type="entry name" value="Death Domain, Fas"/>
    <property type="match status" value="1"/>
</dbReference>
<dbReference type="CDD" id="cd08804">
    <property type="entry name" value="Death_ank2"/>
    <property type="match status" value="1"/>
</dbReference>
<dbReference type="Pfam" id="PF00531">
    <property type="entry name" value="Death"/>
    <property type="match status" value="1"/>
</dbReference>
<dbReference type="PRINTS" id="PR01415">
    <property type="entry name" value="ANKYRIN"/>
</dbReference>
<evidence type="ECO:0000313" key="19">
    <source>
        <dbReference type="Proteomes" id="UP000248483"/>
    </source>
</evidence>
<dbReference type="Pfam" id="PF12796">
    <property type="entry name" value="Ank_2"/>
    <property type="match status" value="6"/>
</dbReference>
<feature type="compositionally biased region" description="Polar residues" evidence="16">
    <location>
        <begin position="1649"/>
        <end position="1659"/>
    </location>
</feature>
<dbReference type="GO" id="GO:0030315">
    <property type="term" value="C:T-tubule"/>
    <property type="evidence" value="ECO:0007669"/>
    <property type="project" value="UniProtKB-SubCell"/>
</dbReference>
<feature type="region of interest" description="Disordered" evidence="16">
    <location>
        <begin position="1621"/>
        <end position="1682"/>
    </location>
</feature>
<dbReference type="FunFam" id="2.60.220.30:FF:000007">
    <property type="entry name" value="Ankyrin-2 isoform 2"/>
    <property type="match status" value="1"/>
</dbReference>
<feature type="repeat" description="ANK" evidence="15">
    <location>
        <begin position="445"/>
        <end position="477"/>
    </location>
</feature>
<feature type="repeat" description="ANK" evidence="15">
    <location>
        <begin position="78"/>
        <end position="110"/>
    </location>
</feature>
<protein>
    <submittedName>
        <fullName evidence="20">Ankyrin-2 isoform X19</fullName>
    </submittedName>
</protein>
<dbReference type="CTD" id="287"/>
<feature type="region of interest" description="Disordered" evidence="16">
    <location>
        <begin position="1473"/>
        <end position="1496"/>
    </location>
</feature>
<dbReference type="SUPFAM" id="SSF48403">
    <property type="entry name" value="Ankyrin repeat"/>
    <property type="match status" value="3"/>
</dbReference>
<dbReference type="Pfam" id="PF00023">
    <property type="entry name" value="Ank"/>
    <property type="match status" value="4"/>
</dbReference>
<evidence type="ECO:0000256" key="6">
    <source>
        <dbReference type="ARBA" id="ARBA00022737"/>
    </source>
</evidence>
<dbReference type="GO" id="GO:0072659">
    <property type="term" value="P:protein localization to plasma membrane"/>
    <property type="evidence" value="ECO:0007669"/>
    <property type="project" value="UniProtKB-ARBA"/>
</dbReference>
<dbReference type="InterPro" id="IPR000488">
    <property type="entry name" value="Death_dom"/>
</dbReference>
<dbReference type="FunFam" id="1.25.40.20:FF:000002">
    <property type="entry name" value="Ankyrin-2 isoform 2"/>
    <property type="match status" value="1"/>
</dbReference>
<comment type="subcellular location">
    <subcellularLocation>
        <location evidence="13">Cell membrane</location>
        <location evidence="13">Sarcolemma</location>
        <location evidence="13">T-tubule</location>
    </subcellularLocation>
    <subcellularLocation>
        <location evidence="1">Cytoplasm</location>
        <location evidence="1">Cytoskeleton</location>
    </subcellularLocation>
    <subcellularLocation>
        <location evidence="2">Lysosome</location>
    </subcellularLocation>
    <subcellularLocation>
        <location evidence="14">Postsynaptic cell membrane</location>
    </subcellularLocation>
</comment>
<evidence type="ECO:0000256" key="10">
    <source>
        <dbReference type="ARBA" id="ARBA00023212"/>
    </source>
</evidence>
<feature type="repeat" description="ANK" evidence="15">
    <location>
        <begin position="478"/>
        <end position="510"/>
    </location>
</feature>